<dbReference type="RefSeq" id="WP_271168339.1">
    <property type="nucleotide sequence ID" value="NZ_BSFI01000007.1"/>
</dbReference>
<dbReference type="Proteomes" id="UP001143372">
    <property type="component" value="Unassembled WGS sequence"/>
</dbReference>
<sequence>MPPATAADLVGAIQPLTQLTDRWLKSATLNLFENKVIEPGPAGRAALKRNPREAAALAVGLLAAPSTAQAGRYALGILGAGRQRGSRIDPHECRHSHELGKLIEVALSRPYFIDALSVMIQEWKILESGLAYYAGLPTSRGLTGEWKAELTVQVWGTPNFGAHIELDVREVFPLSESGFDQHHTFLGIEADWLGDATEDLESGDPSDVVKRLAHQATHGFDQRVIIALGRRLGERGVDY</sequence>
<organism evidence="1 2">
    <name type="scientific">Hansschlegelia plantiphila</name>
    <dbReference type="NCBI Taxonomy" id="374655"/>
    <lineage>
        <taxon>Bacteria</taxon>
        <taxon>Pseudomonadati</taxon>
        <taxon>Pseudomonadota</taxon>
        <taxon>Alphaproteobacteria</taxon>
        <taxon>Hyphomicrobiales</taxon>
        <taxon>Methylopilaceae</taxon>
        <taxon>Hansschlegelia</taxon>
    </lineage>
</organism>
<gene>
    <name evidence="1" type="ORF">GCM10008179_17520</name>
</gene>
<evidence type="ECO:0000313" key="2">
    <source>
        <dbReference type="Proteomes" id="UP001143372"/>
    </source>
</evidence>
<proteinExistence type="predicted"/>
<protein>
    <submittedName>
        <fullName evidence="1">Uncharacterized protein</fullName>
    </submittedName>
</protein>
<dbReference type="AlphaFoldDB" id="A0A9W6J2I7"/>
<evidence type="ECO:0000313" key="1">
    <source>
        <dbReference type="EMBL" id="GLK68114.1"/>
    </source>
</evidence>
<reference evidence="1" key="1">
    <citation type="journal article" date="2014" name="Int. J. Syst. Evol. Microbiol.">
        <title>Complete genome sequence of Corynebacterium casei LMG S-19264T (=DSM 44701T), isolated from a smear-ripened cheese.</title>
        <authorList>
            <consortium name="US DOE Joint Genome Institute (JGI-PGF)"/>
            <person name="Walter F."/>
            <person name="Albersmeier A."/>
            <person name="Kalinowski J."/>
            <person name="Ruckert C."/>
        </authorList>
    </citation>
    <scope>NUCLEOTIDE SEQUENCE</scope>
    <source>
        <strain evidence="1">VKM B-2347</strain>
    </source>
</reference>
<reference evidence="1" key="2">
    <citation type="submission" date="2023-01" db="EMBL/GenBank/DDBJ databases">
        <authorList>
            <person name="Sun Q."/>
            <person name="Evtushenko L."/>
        </authorList>
    </citation>
    <scope>NUCLEOTIDE SEQUENCE</scope>
    <source>
        <strain evidence="1">VKM B-2347</strain>
    </source>
</reference>
<name>A0A9W6J2I7_9HYPH</name>
<comment type="caution">
    <text evidence="1">The sequence shown here is derived from an EMBL/GenBank/DDBJ whole genome shotgun (WGS) entry which is preliminary data.</text>
</comment>
<accession>A0A9W6J2I7</accession>
<keyword evidence="2" id="KW-1185">Reference proteome</keyword>
<dbReference type="EMBL" id="BSFI01000007">
    <property type="protein sequence ID" value="GLK68114.1"/>
    <property type="molecule type" value="Genomic_DNA"/>
</dbReference>